<organism evidence="2 3">
    <name type="scientific">Lasallia pustulata</name>
    <dbReference type="NCBI Taxonomy" id="136370"/>
    <lineage>
        <taxon>Eukaryota</taxon>
        <taxon>Fungi</taxon>
        <taxon>Dikarya</taxon>
        <taxon>Ascomycota</taxon>
        <taxon>Pezizomycotina</taxon>
        <taxon>Lecanoromycetes</taxon>
        <taxon>OSLEUM clade</taxon>
        <taxon>Umbilicariomycetidae</taxon>
        <taxon>Umbilicariales</taxon>
        <taxon>Umbilicariaceae</taxon>
        <taxon>Lasallia</taxon>
    </lineage>
</organism>
<proteinExistence type="predicted"/>
<dbReference type="OrthoDB" id="5304367at2759"/>
<keyword evidence="1" id="KW-0812">Transmembrane</keyword>
<reference evidence="2 3" key="1">
    <citation type="submission" date="2019-09" db="EMBL/GenBank/DDBJ databases">
        <title>The hologenome of the rock-dwelling lichen Lasallia pustulata.</title>
        <authorList>
            <person name="Greshake Tzovaras B."/>
            <person name="Segers F."/>
            <person name="Bicker A."/>
            <person name="Dal Grande F."/>
            <person name="Otte J."/>
            <person name="Hankeln T."/>
            <person name="Schmitt I."/>
            <person name="Ebersberger I."/>
        </authorList>
    </citation>
    <scope>NUCLEOTIDE SEQUENCE [LARGE SCALE GENOMIC DNA]</scope>
    <source>
        <strain evidence="2">A1-1</strain>
    </source>
</reference>
<accession>A0A5M8PMN5</accession>
<sequence>MKSFNINARTVVAPIAALTMASLLYVYSRTSIRAAKRNAQKHREADGGQISWRNESLRRHGALERPVDQEPIRQLFSGVDDKAAKVTKVFGSDGARTEAEEKLLAKKTKRREGGT</sequence>
<feature type="transmembrane region" description="Helical" evidence="1">
    <location>
        <begin position="6"/>
        <end position="27"/>
    </location>
</feature>
<dbReference type="AlphaFoldDB" id="A0A5M8PMN5"/>
<name>A0A5M8PMN5_9LECA</name>
<evidence type="ECO:0000256" key="1">
    <source>
        <dbReference type="SAM" id="Phobius"/>
    </source>
</evidence>
<dbReference type="EMBL" id="VXIT01000009">
    <property type="protein sequence ID" value="KAA6410200.1"/>
    <property type="molecule type" value="Genomic_DNA"/>
</dbReference>
<gene>
    <name evidence="2" type="ORF">FRX48_05621</name>
</gene>
<protein>
    <submittedName>
        <fullName evidence="2">Uncharacterized protein</fullName>
    </submittedName>
</protein>
<dbReference type="Proteomes" id="UP000324767">
    <property type="component" value="Unassembled WGS sequence"/>
</dbReference>
<comment type="caution">
    <text evidence="2">The sequence shown here is derived from an EMBL/GenBank/DDBJ whole genome shotgun (WGS) entry which is preliminary data.</text>
</comment>
<evidence type="ECO:0000313" key="3">
    <source>
        <dbReference type="Proteomes" id="UP000324767"/>
    </source>
</evidence>
<keyword evidence="1" id="KW-1133">Transmembrane helix</keyword>
<evidence type="ECO:0000313" key="2">
    <source>
        <dbReference type="EMBL" id="KAA6410200.1"/>
    </source>
</evidence>
<keyword evidence="1" id="KW-0472">Membrane</keyword>